<name>N1PPN0_DOTSN</name>
<proteinExistence type="predicted"/>
<dbReference type="SUPFAM" id="SSF56219">
    <property type="entry name" value="DNase I-like"/>
    <property type="match status" value="1"/>
</dbReference>
<sequence length="447" mass="49350">MHTASDLNIHITTCNAGRELIDIDYFASSLYTTLKPGTLPPDLIVLSLQEIAPLGHCFLGGRLLAPYLSHFAEAVTRAVQWAFGKDAGYEHIITRHAGMSGIVVFGRSRVSARTKSIEAAGTGVGMWEMGNKGAVGIRLGLEPTDSEEKDVLITFVAAHLAPMEKAWERRNEDWKNICQTLIFEPVATKDSTQNDTSEEQPLLANEDHDSGPHSIYNPPSHLFIAGDLNYRTSDSQPDPKDFESWPQPMQTNSDPAHYSKLLLKDQLTRELKANKTLHSLSEAPIEFPPTYKYSSRAQALAQRTINARSHNQHNDSTIPTLDLSDIQEQVYLWAKHRIPSWCDRILFLESAKPTVHDYTALPVQPTSDHRPVVLSCSVPDKAVVTLVKAPFAIASDWKTRRDFARRVEVAVGVGGYLAFTGQGRALTAGTLVGIIVGYLALAFMLGQ</sequence>
<keyword evidence="2" id="KW-1133">Transmembrane helix</keyword>
<dbReference type="OMA" id="HRYPGWT"/>
<dbReference type="InterPro" id="IPR000300">
    <property type="entry name" value="IPPc"/>
</dbReference>
<evidence type="ECO:0000313" key="5">
    <source>
        <dbReference type="Proteomes" id="UP000016933"/>
    </source>
</evidence>
<dbReference type="InterPro" id="IPR036691">
    <property type="entry name" value="Endo/exonu/phosph_ase_sf"/>
</dbReference>
<dbReference type="Proteomes" id="UP000016933">
    <property type="component" value="Unassembled WGS sequence"/>
</dbReference>
<dbReference type="SMART" id="SM00128">
    <property type="entry name" value="IPPc"/>
    <property type="match status" value="1"/>
</dbReference>
<feature type="region of interest" description="Disordered" evidence="1">
    <location>
        <begin position="232"/>
        <end position="253"/>
    </location>
</feature>
<dbReference type="PANTHER" id="PTHR11200">
    <property type="entry name" value="INOSITOL 5-PHOSPHATASE"/>
    <property type="match status" value="1"/>
</dbReference>
<reference evidence="4" key="2">
    <citation type="submission" date="2012-09" db="EMBL/GenBank/DDBJ databases">
        <title>The Genomes of the Fungal Plant Pathogens Cladosporium fulvum and Dothistroma septosporum Reveal Adaptation to Different Hosts and Lifestyles but also Signatures of Common Ancestry.</title>
        <authorList>
            <consortium name="DOE Joint Genome Institute"/>
            <person name="de Wit P.J.G.M."/>
            <person name="van der Burgt A."/>
            <person name="Okmen B."/>
            <person name="Stergiopoulos I."/>
            <person name="Abd-Elsalam K."/>
            <person name="Aerts A.L."/>
            <person name="Bahkali A.H.A."/>
            <person name="Beenen H.G."/>
            <person name="Chettri P."/>
            <person name="Cox M.P."/>
            <person name="Datema E."/>
            <person name="de Vries R.P."/>
            <person name="Dhillon B."/>
            <person name="Ganley A.R."/>
            <person name="Griffiths S."/>
            <person name="Guo Y."/>
            <person name="Hamelin R.C."/>
            <person name="Henrissat B."/>
            <person name="Kabir M.S."/>
            <person name="Jashni M.K."/>
            <person name="Kema G."/>
            <person name="Klaubauf S."/>
            <person name="Lapidus A."/>
            <person name="Levasseur A."/>
            <person name="Lindquist E."/>
            <person name="Mehrabi R."/>
            <person name="Ohm R.A."/>
            <person name="Owen T.J."/>
            <person name="Salamov A."/>
            <person name="Schwelm A."/>
            <person name="Schijlen E."/>
            <person name="Sun H."/>
            <person name="den Burg H.A."/>
            <person name="van Ham R.C.H.J."/>
            <person name="Zhang S."/>
            <person name="Goodwin S.B."/>
            <person name="Grigoriev I.V."/>
            <person name="Collemare J."/>
            <person name="Bradshaw R.E."/>
        </authorList>
    </citation>
    <scope>NUCLEOTIDE SEQUENCE</scope>
    <source>
        <strain evidence="4">NZE10</strain>
    </source>
</reference>
<organism evidence="4 5">
    <name type="scientific">Dothistroma septosporum (strain NZE10 / CBS 128990)</name>
    <name type="common">Red band needle blight fungus</name>
    <name type="synonym">Mycosphaerella pini</name>
    <dbReference type="NCBI Taxonomy" id="675120"/>
    <lineage>
        <taxon>Eukaryota</taxon>
        <taxon>Fungi</taxon>
        <taxon>Dikarya</taxon>
        <taxon>Ascomycota</taxon>
        <taxon>Pezizomycotina</taxon>
        <taxon>Dothideomycetes</taxon>
        <taxon>Dothideomycetidae</taxon>
        <taxon>Mycosphaerellales</taxon>
        <taxon>Mycosphaerellaceae</taxon>
        <taxon>Dothistroma</taxon>
    </lineage>
</organism>
<evidence type="ECO:0000259" key="3">
    <source>
        <dbReference type="SMART" id="SM00128"/>
    </source>
</evidence>
<evidence type="ECO:0000256" key="1">
    <source>
        <dbReference type="SAM" id="MobiDB-lite"/>
    </source>
</evidence>
<dbReference type="PANTHER" id="PTHR11200:SF286">
    <property type="entry name" value="5-PHOSPHATASE, PUTATIVE (AFU_ORTHOLOGUE AFUA_5G07600)-RELATED"/>
    <property type="match status" value="1"/>
</dbReference>
<dbReference type="Gene3D" id="3.60.10.10">
    <property type="entry name" value="Endonuclease/exonuclease/phosphatase"/>
    <property type="match status" value="1"/>
</dbReference>
<keyword evidence="2" id="KW-0472">Membrane</keyword>
<dbReference type="eggNOG" id="KOG0565">
    <property type="taxonomic scope" value="Eukaryota"/>
</dbReference>
<feature type="transmembrane region" description="Helical" evidence="2">
    <location>
        <begin position="425"/>
        <end position="445"/>
    </location>
</feature>
<gene>
    <name evidence="4" type="ORF">DOTSEDRAFT_170750</name>
</gene>
<feature type="domain" description="Inositol polyphosphate-related phosphatase" evidence="3">
    <location>
        <begin position="5"/>
        <end position="384"/>
    </location>
</feature>
<accession>N1PPN0</accession>
<dbReference type="OrthoDB" id="62798at2759"/>
<evidence type="ECO:0000313" key="4">
    <source>
        <dbReference type="EMBL" id="EME45386.1"/>
    </source>
</evidence>
<protein>
    <recommendedName>
        <fullName evidence="3">Inositol polyphosphate-related phosphatase domain-containing protein</fullName>
    </recommendedName>
</protein>
<evidence type="ECO:0000256" key="2">
    <source>
        <dbReference type="SAM" id="Phobius"/>
    </source>
</evidence>
<reference evidence="4" key="1">
    <citation type="journal article" date="2012" name="PLoS Pathog.">
        <title>Diverse lifestyles and strategies of plant pathogenesis encoded in the genomes of eighteen Dothideomycetes fungi.</title>
        <authorList>
            <person name="Ohm R.A."/>
            <person name="Feau N."/>
            <person name="Henrissat B."/>
            <person name="Schoch C.L."/>
            <person name="Horwitz B.A."/>
            <person name="Barry K.W."/>
            <person name="Condon B.J."/>
            <person name="Copeland A.C."/>
            <person name="Dhillon B."/>
            <person name="Glaser F."/>
            <person name="Hesse C.N."/>
            <person name="Kosti I."/>
            <person name="LaButti K."/>
            <person name="Lindquist E.A."/>
            <person name="Lucas S."/>
            <person name="Salamov A.A."/>
            <person name="Bradshaw R.E."/>
            <person name="Ciuffetti L."/>
            <person name="Hamelin R.C."/>
            <person name="Kema G.H.J."/>
            <person name="Lawrence C."/>
            <person name="Scott J.A."/>
            <person name="Spatafora J.W."/>
            <person name="Turgeon B.G."/>
            <person name="de Wit P.J.G.M."/>
            <person name="Zhong S."/>
            <person name="Goodwin S.B."/>
            <person name="Grigoriev I.V."/>
        </authorList>
    </citation>
    <scope>NUCLEOTIDE SEQUENCE [LARGE SCALE GENOMIC DNA]</scope>
    <source>
        <strain evidence="4">NZE10</strain>
    </source>
</reference>
<dbReference type="GO" id="GO:0046856">
    <property type="term" value="P:phosphatidylinositol dephosphorylation"/>
    <property type="evidence" value="ECO:0007669"/>
    <property type="project" value="InterPro"/>
</dbReference>
<dbReference type="EMBL" id="KB446538">
    <property type="protein sequence ID" value="EME45386.1"/>
    <property type="molecule type" value="Genomic_DNA"/>
</dbReference>
<dbReference type="Pfam" id="PF22669">
    <property type="entry name" value="Exo_endo_phos2"/>
    <property type="match status" value="1"/>
</dbReference>
<dbReference type="AlphaFoldDB" id="N1PPN0"/>
<keyword evidence="5" id="KW-1185">Reference proteome</keyword>
<dbReference type="STRING" id="675120.N1PPN0"/>
<feature type="region of interest" description="Disordered" evidence="1">
    <location>
        <begin position="188"/>
        <end position="218"/>
    </location>
</feature>
<keyword evidence="2" id="KW-0812">Transmembrane</keyword>
<dbReference type="GO" id="GO:0004439">
    <property type="term" value="F:phosphatidylinositol-4,5-bisphosphate 5-phosphatase activity"/>
    <property type="evidence" value="ECO:0007669"/>
    <property type="project" value="TreeGrafter"/>
</dbReference>
<dbReference type="HOGENOM" id="CLU_025224_1_1_1"/>
<dbReference type="InterPro" id="IPR046985">
    <property type="entry name" value="IP5"/>
</dbReference>